<dbReference type="Pfam" id="PF03167">
    <property type="entry name" value="UDG"/>
    <property type="match status" value="1"/>
</dbReference>
<dbReference type="SUPFAM" id="SSF52141">
    <property type="entry name" value="Uracil-DNA glycosylase-like"/>
    <property type="match status" value="1"/>
</dbReference>
<reference evidence="5 6" key="1">
    <citation type="submission" date="2020-08" db="EMBL/GenBank/DDBJ databases">
        <title>Amycolatopsis sp. nov. DR6-1 isolated from Dendrobium heterocarpum.</title>
        <authorList>
            <person name="Tedsree N."/>
            <person name="Kuncharoen N."/>
            <person name="Likhitwitayawuid K."/>
            <person name="Tanasupawat S."/>
        </authorList>
    </citation>
    <scope>NUCLEOTIDE SEQUENCE [LARGE SCALE GENOMIC DNA]</scope>
    <source>
        <strain evidence="5 6">DR6-1</strain>
    </source>
</reference>
<evidence type="ECO:0000313" key="5">
    <source>
        <dbReference type="EMBL" id="MBB1155913.1"/>
    </source>
</evidence>
<dbReference type="Proteomes" id="UP000526734">
    <property type="component" value="Unassembled WGS sequence"/>
</dbReference>
<evidence type="ECO:0000256" key="3">
    <source>
        <dbReference type="ARBA" id="ARBA00023204"/>
    </source>
</evidence>
<evidence type="ECO:0000313" key="6">
    <source>
        <dbReference type="Proteomes" id="UP000526734"/>
    </source>
</evidence>
<dbReference type="GO" id="GO:0008263">
    <property type="term" value="F:pyrimidine-specific mismatch base pair DNA N-glycosylase activity"/>
    <property type="evidence" value="ECO:0007669"/>
    <property type="project" value="TreeGrafter"/>
</dbReference>
<dbReference type="EC" id="3.2.2.28" evidence="5"/>
<accession>A0A7W3VZ57</accession>
<dbReference type="SMART" id="SM00987">
    <property type="entry name" value="UreE_C"/>
    <property type="match status" value="1"/>
</dbReference>
<dbReference type="NCBIfam" id="NF007570">
    <property type="entry name" value="PRK10201.1"/>
    <property type="match status" value="1"/>
</dbReference>
<keyword evidence="2 5" id="KW-0378">Hydrolase</keyword>
<keyword evidence="5" id="KW-0326">Glycosidase</keyword>
<dbReference type="PANTHER" id="PTHR12159">
    <property type="entry name" value="G/T AND G/U MISMATCH-SPECIFIC DNA GLYCOSYLASE"/>
    <property type="match status" value="1"/>
</dbReference>
<keyword evidence="3" id="KW-0234">DNA repair</keyword>
<feature type="domain" description="Uracil-DNA glycosylase-like" evidence="4">
    <location>
        <begin position="19"/>
        <end position="182"/>
    </location>
</feature>
<evidence type="ECO:0000259" key="4">
    <source>
        <dbReference type="SMART" id="SM00986"/>
    </source>
</evidence>
<dbReference type="GO" id="GO:0006285">
    <property type="term" value="P:base-excision repair, AP site formation"/>
    <property type="evidence" value="ECO:0007669"/>
    <property type="project" value="InterPro"/>
</dbReference>
<keyword evidence="6" id="KW-1185">Reference proteome</keyword>
<dbReference type="SMART" id="SM00986">
    <property type="entry name" value="UDG"/>
    <property type="match status" value="1"/>
</dbReference>
<dbReference type="PANTHER" id="PTHR12159:SF9">
    <property type="entry name" value="G_T MISMATCH-SPECIFIC THYMINE DNA GLYCOSYLASE"/>
    <property type="match status" value="1"/>
</dbReference>
<gene>
    <name evidence="5" type="primary">mug</name>
    <name evidence="5" type="ORF">H4281_22425</name>
</gene>
<dbReference type="Gene3D" id="3.40.470.10">
    <property type="entry name" value="Uracil-DNA glycosylase-like domain"/>
    <property type="match status" value="1"/>
</dbReference>
<comment type="caution">
    <text evidence="5">The sequence shown here is derived from an EMBL/GenBank/DDBJ whole genome shotgun (WGS) entry which is preliminary data.</text>
</comment>
<dbReference type="InterPro" id="IPR005122">
    <property type="entry name" value="Uracil-DNA_glycosylase-like"/>
</dbReference>
<protein>
    <submittedName>
        <fullName evidence="5">G/U mismatch-specific DNA glycosylase</fullName>
        <ecNumber evidence="5">3.2.2.28</ecNumber>
    </submittedName>
</protein>
<proteinExistence type="predicted"/>
<dbReference type="InterPro" id="IPR015637">
    <property type="entry name" value="MUG/TDG"/>
</dbReference>
<organism evidence="5 6">
    <name type="scientific">Amycolatopsis dendrobii</name>
    <dbReference type="NCBI Taxonomy" id="2760662"/>
    <lineage>
        <taxon>Bacteria</taxon>
        <taxon>Bacillati</taxon>
        <taxon>Actinomycetota</taxon>
        <taxon>Actinomycetes</taxon>
        <taxon>Pseudonocardiales</taxon>
        <taxon>Pseudonocardiaceae</taxon>
        <taxon>Amycolatopsis</taxon>
    </lineage>
</organism>
<dbReference type="CDD" id="cd10028">
    <property type="entry name" value="UDG-F2_TDG_MUG"/>
    <property type="match status" value="1"/>
</dbReference>
<keyword evidence="1" id="KW-0227">DNA damage</keyword>
<evidence type="ECO:0000256" key="2">
    <source>
        <dbReference type="ARBA" id="ARBA00022801"/>
    </source>
</evidence>
<name>A0A7W3VZ57_9PSEU</name>
<sequence>MPAKPTKAEQAAAHGTTIPDVLAPNLNVLFCGINPGLYSGALGLHFARPGNRFWPALHASGFTPRLLDPSEQDELLDLGLGITNVVARTTARADELTDDELREGGQILTKKVEKYRPRWLAVVGITAYRVAFGDRRAAVGPQDRTIGTTKVWLLPNPSGLNAHWTPKTLAEEFGRLRARAVIGDSPEQLNPQ</sequence>
<evidence type="ECO:0000256" key="1">
    <source>
        <dbReference type="ARBA" id="ARBA00022763"/>
    </source>
</evidence>
<dbReference type="GO" id="GO:0004844">
    <property type="term" value="F:uracil DNA N-glycosylase activity"/>
    <property type="evidence" value="ECO:0007669"/>
    <property type="project" value="TreeGrafter"/>
</dbReference>
<dbReference type="InterPro" id="IPR036895">
    <property type="entry name" value="Uracil-DNA_glycosylase-like_sf"/>
</dbReference>
<dbReference type="AlphaFoldDB" id="A0A7W3VZ57"/>
<dbReference type="RefSeq" id="WP_182892888.1">
    <property type="nucleotide sequence ID" value="NZ_JACGZW010000007.1"/>
</dbReference>
<dbReference type="EMBL" id="JACGZW010000007">
    <property type="protein sequence ID" value="MBB1155913.1"/>
    <property type="molecule type" value="Genomic_DNA"/>
</dbReference>